<proteinExistence type="predicted"/>
<organism evidence="2 3">
    <name type="scientific">Levilactobacillus acidifarinae DSM 19394 = JCM 15949</name>
    <dbReference type="NCBI Taxonomy" id="1423715"/>
    <lineage>
        <taxon>Bacteria</taxon>
        <taxon>Bacillati</taxon>
        <taxon>Bacillota</taxon>
        <taxon>Bacilli</taxon>
        <taxon>Lactobacillales</taxon>
        <taxon>Lactobacillaceae</taxon>
        <taxon>Levilactobacillus</taxon>
    </lineage>
</organism>
<keyword evidence="3" id="KW-1185">Reference proteome</keyword>
<dbReference type="Proteomes" id="UP000051955">
    <property type="component" value="Unassembled WGS sequence"/>
</dbReference>
<evidence type="ECO:0000259" key="1">
    <source>
        <dbReference type="SMART" id="SM00731"/>
    </source>
</evidence>
<name>A0A0R1LXW2_9LACO</name>
<evidence type="ECO:0000313" key="2">
    <source>
        <dbReference type="EMBL" id="KRK96567.1"/>
    </source>
</evidence>
<sequence length="161" mass="18774">MTTAELQRLVEQISQTDFGRPFRHQATFNARLRTTGGRYRLGDHNLEINPKMLTEHDRATLVGVIKHELCHYHLHLAGQSGQHRTKAFQTLLAQVGGLRYAPAPQHRVSKPRQWQVYVCSHCQQRYYRLRRIDVTKLVCGRCHGRLRRQGTVWAVNRPQET</sequence>
<reference evidence="2 3" key="1">
    <citation type="journal article" date="2015" name="Genome Announc.">
        <title>Expanding the biotechnology potential of lactobacilli through comparative genomics of 213 strains and associated genera.</title>
        <authorList>
            <person name="Sun Z."/>
            <person name="Harris H.M."/>
            <person name="McCann A."/>
            <person name="Guo C."/>
            <person name="Argimon S."/>
            <person name="Zhang W."/>
            <person name="Yang X."/>
            <person name="Jeffery I.B."/>
            <person name="Cooney J.C."/>
            <person name="Kagawa T.F."/>
            <person name="Liu W."/>
            <person name="Song Y."/>
            <person name="Salvetti E."/>
            <person name="Wrobel A."/>
            <person name="Rasinkangas P."/>
            <person name="Parkhill J."/>
            <person name="Rea M.C."/>
            <person name="O'Sullivan O."/>
            <person name="Ritari J."/>
            <person name="Douillard F.P."/>
            <person name="Paul Ross R."/>
            <person name="Yang R."/>
            <person name="Briner A.E."/>
            <person name="Felis G.E."/>
            <person name="de Vos W.M."/>
            <person name="Barrangou R."/>
            <person name="Klaenhammer T.R."/>
            <person name="Caufield P.W."/>
            <person name="Cui Y."/>
            <person name="Zhang H."/>
            <person name="O'Toole P.W."/>
        </authorList>
    </citation>
    <scope>NUCLEOTIDE SEQUENCE [LARGE SCALE GENOMIC DNA]</scope>
    <source>
        <strain evidence="2 3">DSM 19394</strain>
    </source>
</reference>
<dbReference type="STRING" id="1423715.FD25_GL002065"/>
<dbReference type="EMBL" id="AZDV01000003">
    <property type="protein sequence ID" value="KRK96567.1"/>
    <property type="molecule type" value="Genomic_DNA"/>
</dbReference>
<dbReference type="OrthoDB" id="9799909at2"/>
<protein>
    <recommendedName>
        <fullName evidence="1">SprT-like domain-containing protein</fullName>
    </recommendedName>
</protein>
<accession>A0A0R1LXW2</accession>
<evidence type="ECO:0000313" key="3">
    <source>
        <dbReference type="Proteomes" id="UP000051955"/>
    </source>
</evidence>
<feature type="domain" description="SprT-like" evidence="1">
    <location>
        <begin position="4"/>
        <end position="149"/>
    </location>
</feature>
<comment type="caution">
    <text evidence="2">The sequence shown here is derived from an EMBL/GenBank/DDBJ whole genome shotgun (WGS) entry which is preliminary data.</text>
</comment>
<dbReference type="AlphaFoldDB" id="A0A0R1LXW2"/>
<dbReference type="PATRIC" id="fig|1423715.3.peg.2127"/>
<dbReference type="NCBIfam" id="NF003339">
    <property type="entry name" value="PRK04351.1"/>
    <property type="match status" value="1"/>
</dbReference>
<dbReference type="GO" id="GO:0006950">
    <property type="term" value="P:response to stress"/>
    <property type="evidence" value="ECO:0007669"/>
    <property type="project" value="UniProtKB-ARBA"/>
</dbReference>
<dbReference type="Pfam" id="PF10263">
    <property type="entry name" value="SprT-like"/>
    <property type="match status" value="1"/>
</dbReference>
<gene>
    <name evidence="2" type="ORF">FD25_GL002065</name>
</gene>
<dbReference type="InterPro" id="IPR006640">
    <property type="entry name" value="SprT-like_domain"/>
</dbReference>
<dbReference type="SMART" id="SM00731">
    <property type="entry name" value="SprT"/>
    <property type="match status" value="1"/>
</dbReference>
<dbReference type="RefSeq" id="WP_057800915.1">
    <property type="nucleotide sequence ID" value="NZ_AZDV01000003.1"/>
</dbReference>